<organism evidence="1 2">
    <name type="scientific">Phytophthora fragariaefolia</name>
    <dbReference type="NCBI Taxonomy" id="1490495"/>
    <lineage>
        <taxon>Eukaryota</taxon>
        <taxon>Sar</taxon>
        <taxon>Stramenopiles</taxon>
        <taxon>Oomycota</taxon>
        <taxon>Peronosporomycetes</taxon>
        <taxon>Peronosporales</taxon>
        <taxon>Peronosporaceae</taxon>
        <taxon>Phytophthora</taxon>
    </lineage>
</organism>
<accession>A0A9W6YP20</accession>
<dbReference type="AlphaFoldDB" id="A0A9W6YP20"/>
<dbReference type="EMBL" id="BSXT01018867">
    <property type="protein sequence ID" value="GMG15142.1"/>
    <property type="molecule type" value="Genomic_DNA"/>
</dbReference>
<gene>
    <name evidence="1" type="ORF">Pfra01_002935700</name>
</gene>
<evidence type="ECO:0000313" key="2">
    <source>
        <dbReference type="Proteomes" id="UP001165121"/>
    </source>
</evidence>
<reference evidence="1" key="1">
    <citation type="submission" date="2023-04" db="EMBL/GenBank/DDBJ databases">
        <title>Phytophthora fragariaefolia NBRC 109709.</title>
        <authorList>
            <person name="Ichikawa N."/>
            <person name="Sato H."/>
            <person name="Tonouchi N."/>
        </authorList>
    </citation>
    <scope>NUCLEOTIDE SEQUENCE</scope>
    <source>
        <strain evidence="1">NBRC 109709</strain>
    </source>
</reference>
<protein>
    <submittedName>
        <fullName evidence="1">Unnamed protein product</fullName>
    </submittedName>
</protein>
<comment type="caution">
    <text evidence="1">The sequence shown here is derived from an EMBL/GenBank/DDBJ whole genome shotgun (WGS) entry which is preliminary data.</text>
</comment>
<evidence type="ECO:0000313" key="1">
    <source>
        <dbReference type="EMBL" id="GMG15142.1"/>
    </source>
</evidence>
<sequence>MMWWGGHAEKNSKEAKAYSYTPTHDLHKLYAKDAKASRTKFQDALEPFHIDEGSFETITELLETAETLNSDLKECEKRPSDKALARIAIDLTAPRYVPSHWTPSDSVWRKLCGHQPIGELKADLIRQLADGKYEQPSVPEFNPKEPHADLAAFKHHDGWFTAEGLNTFVDDSNSKYRKTPDELEAEILAESGAGSAGKEAKLQALV</sequence>
<keyword evidence="2" id="KW-1185">Reference proteome</keyword>
<proteinExistence type="predicted"/>
<dbReference type="Proteomes" id="UP001165121">
    <property type="component" value="Unassembled WGS sequence"/>
</dbReference>
<dbReference type="OrthoDB" id="136527at2759"/>
<name>A0A9W6YP20_9STRA</name>